<reference evidence="1" key="1">
    <citation type="submission" date="2020-05" db="EMBL/GenBank/DDBJ databases">
        <authorList>
            <person name="Chiriac C."/>
            <person name="Salcher M."/>
            <person name="Ghai R."/>
            <person name="Kavagutti S V."/>
        </authorList>
    </citation>
    <scope>NUCLEOTIDE SEQUENCE</scope>
</reference>
<protein>
    <submittedName>
        <fullName evidence="1">Unannotated protein</fullName>
    </submittedName>
</protein>
<organism evidence="1">
    <name type="scientific">freshwater metagenome</name>
    <dbReference type="NCBI Taxonomy" id="449393"/>
    <lineage>
        <taxon>unclassified sequences</taxon>
        <taxon>metagenomes</taxon>
        <taxon>ecological metagenomes</taxon>
    </lineage>
</organism>
<proteinExistence type="predicted"/>
<dbReference type="AlphaFoldDB" id="A0A6J6X4Q2"/>
<evidence type="ECO:0000313" key="1">
    <source>
        <dbReference type="EMBL" id="CAB4790514.1"/>
    </source>
</evidence>
<name>A0A6J6X4Q2_9ZZZZ</name>
<sequence length="80" mass="8870">MRCHTRESGQLGSGIQRCFSFLPHGADRIKDEGHRRLGKLPGRFAIGILDNAERVGRRGNSLLVNKQRVGVAPVQRGIHD</sequence>
<dbReference type="EMBL" id="CAFAAB010000144">
    <property type="protein sequence ID" value="CAB4790514.1"/>
    <property type="molecule type" value="Genomic_DNA"/>
</dbReference>
<accession>A0A6J6X4Q2</accession>
<gene>
    <name evidence="1" type="ORF">UFOPK2958_01147</name>
</gene>